<reference evidence="8 10" key="3">
    <citation type="submission" date="2018-06" db="EMBL/GenBank/DDBJ databases">
        <authorList>
            <consortium name="Pathogen Informatics"/>
            <person name="Doyle S."/>
        </authorList>
    </citation>
    <scope>NUCLEOTIDE SEQUENCE [LARGE SCALE GENOMIC DNA]</scope>
    <source>
        <strain evidence="8 10">NCTC2665</strain>
    </source>
</reference>
<gene>
    <name evidence="7" type="ordered locus">Mlut_15820</name>
    <name evidence="8" type="ORF">NCTC2665_00258</name>
</gene>
<dbReference type="PANTHER" id="PTHR15854:SF4">
    <property type="entry name" value="PEROXYNITRITE ISOMERASE THAP4"/>
    <property type="match status" value="1"/>
</dbReference>
<dbReference type="Gene3D" id="2.40.128.20">
    <property type="match status" value="1"/>
</dbReference>
<keyword evidence="2" id="KW-0408">Iron</keyword>
<dbReference type="RefSeq" id="WP_010080511.1">
    <property type="nucleotide sequence ID" value="NC_012803.1"/>
</dbReference>
<dbReference type="Proteomes" id="UP000248985">
    <property type="component" value="Chromosome 1"/>
</dbReference>
<dbReference type="Pfam" id="PF08768">
    <property type="entry name" value="THAP4_heme-bd"/>
    <property type="match status" value="1"/>
</dbReference>
<dbReference type="Proteomes" id="UP000000738">
    <property type="component" value="Chromosome"/>
</dbReference>
<reference evidence="9" key="2">
    <citation type="journal article" date="2010" name="J. Bacteriol.">
        <title>Genome sequence of the Fleming strain of Micrococcus luteus, a simple free-living actinobacterium.</title>
        <authorList>
            <person name="Young M."/>
            <person name="Artsatbanov V."/>
            <person name="Beller H.R."/>
            <person name="Chandra G."/>
            <person name="Chater K.F."/>
            <person name="Dover L.G."/>
            <person name="Goh E.B."/>
            <person name="Kahan T."/>
            <person name="Kaprelyants A.S."/>
            <person name="Kyrpides N."/>
            <person name="Lapidus A."/>
            <person name="Lowry S.R."/>
            <person name="Lykidis A."/>
            <person name="Mahillon J."/>
            <person name="Markowitz V."/>
            <person name="Mavromatis K."/>
            <person name="Mukamolova G.V."/>
            <person name="Oren A."/>
            <person name="Rokem J.S."/>
            <person name="Smith M.C."/>
            <person name="Young D.I."/>
            <person name="Greenblatt C.L."/>
        </authorList>
    </citation>
    <scope>NUCLEOTIDE SEQUENCE [LARGE SCALE GENOMIC DNA]</scope>
    <source>
        <strain evidence="9">ATCC 4698 / DSM 20030 / JCM 1464 / NBRC 3333 / NCIMB 9278 / NCTC 2665 / VKM Ac-2230</strain>
    </source>
</reference>
<evidence type="ECO:0000256" key="1">
    <source>
        <dbReference type="ARBA" id="ARBA00022617"/>
    </source>
</evidence>
<organism evidence="7 9">
    <name type="scientific">Micrococcus luteus (strain ATCC 4698 / DSM 20030 / JCM 1464 / CCM 169 / CCUG 5858 / IAM 1056 / NBRC 3333 / NCIMB 9278 / NCTC 2665 / VKM Ac-2230)</name>
    <name type="common">Micrococcus lysodeikticus</name>
    <dbReference type="NCBI Taxonomy" id="465515"/>
    <lineage>
        <taxon>Bacteria</taxon>
        <taxon>Bacillati</taxon>
        <taxon>Actinomycetota</taxon>
        <taxon>Actinomycetes</taxon>
        <taxon>Micrococcales</taxon>
        <taxon>Micrococcaceae</taxon>
        <taxon>Micrococcus</taxon>
    </lineage>
</organism>
<dbReference type="CDD" id="cd07828">
    <property type="entry name" value="lipocalin_heme-bd-THAP4-like"/>
    <property type="match status" value="1"/>
</dbReference>
<dbReference type="PATRIC" id="fig|465515.4.peg.1520"/>
<evidence type="ECO:0000313" key="10">
    <source>
        <dbReference type="Proteomes" id="UP000248985"/>
    </source>
</evidence>
<protein>
    <recommendedName>
        <fullName evidence="4">Peroxynitrite isomerase</fullName>
    </recommendedName>
    <alternativeName>
        <fullName evidence="5">Ferric nitrobindin</fullName>
    </alternativeName>
</protein>
<feature type="domain" description="THAP4-like heme-binding" evidence="6">
    <location>
        <begin position="7"/>
        <end position="156"/>
    </location>
</feature>
<dbReference type="InterPro" id="IPR045165">
    <property type="entry name" value="Nitrobindin"/>
</dbReference>
<proteinExistence type="predicted"/>
<dbReference type="GeneID" id="93343453"/>
<keyword evidence="9" id="KW-1185">Reference proteome</keyword>
<keyword evidence="1" id="KW-0479">Metal-binding</keyword>
<dbReference type="EnsemblBacteria" id="ACS31073">
    <property type="protein sequence ID" value="ACS31073"/>
    <property type="gene ID" value="Mlut_15820"/>
</dbReference>
<evidence type="ECO:0000313" key="9">
    <source>
        <dbReference type="Proteomes" id="UP000000738"/>
    </source>
</evidence>
<name>C5CBF0_MICLC</name>
<dbReference type="SUPFAM" id="SSF50814">
    <property type="entry name" value="Lipocalins"/>
    <property type="match status" value="1"/>
</dbReference>
<dbReference type="EMBL" id="LS483396">
    <property type="protein sequence ID" value="SQG47498.1"/>
    <property type="molecule type" value="Genomic_DNA"/>
</dbReference>
<evidence type="ECO:0000313" key="8">
    <source>
        <dbReference type="EMBL" id="SQG47498.1"/>
    </source>
</evidence>
<dbReference type="GO" id="GO:0016853">
    <property type="term" value="F:isomerase activity"/>
    <property type="evidence" value="ECO:0007669"/>
    <property type="project" value="UniProtKB-KW"/>
</dbReference>
<keyword evidence="1" id="KW-0349">Heme</keyword>
<dbReference type="EMBL" id="CP001628">
    <property type="protein sequence ID" value="ACS31073.1"/>
    <property type="molecule type" value="Genomic_DNA"/>
</dbReference>
<dbReference type="InterPro" id="IPR012674">
    <property type="entry name" value="Calycin"/>
</dbReference>
<evidence type="ECO:0000256" key="2">
    <source>
        <dbReference type="ARBA" id="ARBA00023004"/>
    </source>
</evidence>
<dbReference type="PANTHER" id="PTHR15854">
    <property type="entry name" value="THAP4 PROTEIN"/>
    <property type="match status" value="1"/>
</dbReference>
<dbReference type="STRING" id="465515.Mlut_15820"/>
<evidence type="ECO:0000313" key="7">
    <source>
        <dbReference type="EMBL" id="ACS31073.1"/>
    </source>
</evidence>
<evidence type="ECO:0000256" key="5">
    <source>
        <dbReference type="ARBA" id="ARBA00030555"/>
    </source>
</evidence>
<dbReference type="HOGENOM" id="CLU_085483_1_0_11"/>
<keyword evidence="3" id="KW-0413">Isomerase</keyword>
<dbReference type="InterPro" id="IPR014878">
    <property type="entry name" value="THAP4-like_heme-bd"/>
</dbReference>
<evidence type="ECO:0000256" key="4">
    <source>
        <dbReference type="ARBA" id="ARBA00026233"/>
    </source>
</evidence>
<accession>C5CBF0</accession>
<reference evidence="7" key="1">
    <citation type="submission" date="2009-05" db="EMBL/GenBank/DDBJ databases">
        <title>Complete sequence of Micrococcus luteus NCTC 2665.</title>
        <authorList>
            <consortium name="US DOE Joint Genome Institute"/>
            <person name="Lucas S."/>
            <person name="Copeland A."/>
            <person name="Lapidus A."/>
            <person name="Glavina del Rio T."/>
            <person name="Dalin E."/>
            <person name="Tice H."/>
            <person name="Bruce D."/>
            <person name="Goodwin L."/>
            <person name="Pitluck S."/>
            <person name="Lowry S."/>
            <person name="Larimer F."/>
            <person name="Land M."/>
            <person name="Hauser L."/>
            <person name="Kyrpides N."/>
            <person name="Lykidis A."/>
            <person name="Young M."/>
            <person name="Greenblatt C."/>
        </authorList>
    </citation>
    <scope>NUCLEOTIDE SEQUENCE</scope>
    <source>
        <strain evidence="7">NCTC 2665</strain>
    </source>
</reference>
<sequence length="160" mass="17713">MELHDDVAPYAFLLGTWTGPGRGHYPTIEPFTYTETLTFAALPGKPFLRLEQRTASPEGRPMHTEVGFLRFPGAHGVELVLAQPTGQTELLEGESSADRRTLTLASTSVARTATAKRVDATERVYTLDEAGTRLRTLFRMAAVGEDMTDHLHSDLIKEER</sequence>
<dbReference type="eggNOG" id="COG4044">
    <property type="taxonomic scope" value="Bacteria"/>
</dbReference>
<evidence type="ECO:0000256" key="3">
    <source>
        <dbReference type="ARBA" id="ARBA00023235"/>
    </source>
</evidence>
<dbReference type="AlphaFoldDB" id="C5CBF0"/>
<dbReference type="KEGG" id="mlu:Mlut_15820"/>
<evidence type="ECO:0000259" key="6">
    <source>
        <dbReference type="Pfam" id="PF08768"/>
    </source>
</evidence>